<reference evidence="1 2" key="1">
    <citation type="submission" date="2024-06" db="EMBL/GenBank/DDBJ databases">
        <title>The Natural Products Discovery Center: Release of the First 8490 Sequenced Strains for Exploring Actinobacteria Biosynthetic Diversity.</title>
        <authorList>
            <person name="Kalkreuter E."/>
            <person name="Kautsar S.A."/>
            <person name="Yang D."/>
            <person name="Bader C.D."/>
            <person name="Teijaro C.N."/>
            <person name="Fluegel L."/>
            <person name="Davis C.M."/>
            <person name="Simpson J.R."/>
            <person name="Lauterbach L."/>
            <person name="Steele A.D."/>
            <person name="Gui C."/>
            <person name="Meng S."/>
            <person name="Li G."/>
            <person name="Viehrig K."/>
            <person name="Ye F."/>
            <person name="Su P."/>
            <person name="Kiefer A.F."/>
            <person name="Nichols A."/>
            <person name="Cepeda A.J."/>
            <person name="Yan W."/>
            <person name="Fan B."/>
            <person name="Jiang Y."/>
            <person name="Adhikari A."/>
            <person name="Zheng C.-J."/>
            <person name="Schuster L."/>
            <person name="Cowan T.M."/>
            <person name="Smanski M.J."/>
            <person name="Chevrette M.G."/>
            <person name="De Carvalho L.P.S."/>
            <person name="Shen B."/>
        </authorList>
    </citation>
    <scope>NUCLEOTIDE SEQUENCE [LARGE SCALE GENOMIC DNA]</scope>
    <source>
        <strain evidence="1 2">NPDC050671</strain>
    </source>
</reference>
<evidence type="ECO:0000313" key="1">
    <source>
        <dbReference type="EMBL" id="MEV0367533.1"/>
    </source>
</evidence>
<comment type="caution">
    <text evidence="1">The sequence shown here is derived from an EMBL/GenBank/DDBJ whole genome shotgun (WGS) entry which is preliminary data.</text>
</comment>
<proteinExistence type="predicted"/>
<gene>
    <name evidence="1" type="ORF">AB0H72_33090</name>
</gene>
<evidence type="ECO:0000313" key="2">
    <source>
        <dbReference type="Proteomes" id="UP001551658"/>
    </source>
</evidence>
<accession>A0ABV3FIJ5</accession>
<dbReference type="RefSeq" id="WP_357987239.1">
    <property type="nucleotide sequence ID" value="NZ_JBFAIH010000031.1"/>
</dbReference>
<name>A0ABV3FIJ5_9NOCA</name>
<keyword evidence="2" id="KW-1185">Reference proteome</keyword>
<dbReference type="Proteomes" id="UP001551658">
    <property type="component" value="Unassembled WGS sequence"/>
</dbReference>
<protein>
    <submittedName>
        <fullName evidence="1">Uncharacterized protein</fullName>
    </submittedName>
</protein>
<dbReference type="EMBL" id="JBFAIH010000031">
    <property type="protein sequence ID" value="MEV0367533.1"/>
    <property type="molecule type" value="Genomic_DNA"/>
</dbReference>
<organism evidence="1 2">
    <name type="scientific">Nocardia fusca</name>
    <dbReference type="NCBI Taxonomy" id="941183"/>
    <lineage>
        <taxon>Bacteria</taxon>
        <taxon>Bacillati</taxon>
        <taxon>Actinomycetota</taxon>
        <taxon>Actinomycetes</taxon>
        <taxon>Mycobacteriales</taxon>
        <taxon>Nocardiaceae</taxon>
        <taxon>Nocardia</taxon>
    </lineage>
</organism>
<sequence>MNSQTNPSSWIADTSGYPNASVPVLKLDPQPIRIVSAHVTVNGRSYSVDDIAPHDVRPGDTFTWTAHDGRLGLSVGRVKPWWRRWPWARTERQTLGEIAIGEAGGKA</sequence>